<dbReference type="GO" id="GO:0004072">
    <property type="term" value="F:aspartate kinase activity"/>
    <property type="evidence" value="ECO:0007669"/>
    <property type="project" value="TreeGrafter"/>
</dbReference>
<dbReference type="InterPro" id="IPR036393">
    <property type="entry name" value="AceGlu_kinase-like_sf"/>
</dbReference>
<dbReference type="Gene3D" id="3.40.1160.10">
    <property type="entry name" value="Acetylglutamate kinase-like"/>
    <property type="match status" value="1"/>
</dbReference>
<dbReference type="InterPro" id="IPR001048">
    <property type="entry name" value="Asp/Glu/Uridylate_kinase"/>
</dbReference>
<proteinExistence type="inferred from homology"/>
<dbReference type="PANTHER" id="PTHR21499">
    <property type="entry name" value="ASPARTATE KINASE"/>
    <property type="match status" value="1"/>
</dbReference>
<name>A0A7J2U2X6_9CREN</name>
<dbReference type="GO" id="GO:0009089">
    <property type="term" value="P:lysine biosynthetic process via diaminopimelate"/>
    <property type="evidence" value="ECO:0007669"/>
    <property type="project" value="TreeGrafter"/>
</dbReference>
<accession>A0A7J2U2X6</accession>
<gene>
    <name evidence="3" type="ORF">ENO26_05770</name>
</gene>
<sequence>MSDRSNLCVIKVGGSLLKDSGSYIEAAKNVKRFVENNQLPIIVVSAAKGITDTLLEVAKGSVESFNKVFDVYTEIARELGSQRVFKRVLDELEILKRIAYSVSGGYDPSLQDLIVSFGERISKILMVEALEVVGVRALELNARELIVTNDVHGDATIDYIATANHLEKIVNSIVSTAAVPVIEGFIGATEDGRTTTLGRGGSDYTATSIAALLKLNDVYLVTEVDGILTADPSIISTARIVKVMSYAEAMEAAMHGAKRINPKAFEPLEKFYSSTVYIGSWRLFGTKILQVIPGECKGPKVIMHKTSHEMPYIAIIGEGVANVSFIKKVVDIIYESGVEVMGLQTYYYRPSIIIHVKRGSEISTLKLLHRKIFEEVE</sequence>
<feature type="domain" description="Aspartate/glutamate/uridylate kinase" evidence="2">
    <location>
        <begin position="7"/>
        <end position="270"/>
    </location>
</feature>
<organism evidence="3">
    <name type="scientific">Ignisphaera aggregans</name>
    <dbReference type="NCBI Taxonomy" id="334771"/>
    <lineage>
        <taxon>Archaea</taxon>
        <taxon>Thermoproteota</taxon>
        <taxon>Thermoprotei</taxon>
        <taxon>Desulfurococcales</taxon>
        <taxon>Desulfurococcaceae</taxon>
        <taxon>Ignisphaera</taxon>
    </lineage>
</organism>
<dbReference type="GO" id="GO:0005829">
    <property type="term" value="C:cytosol"/>
    <property type="evidence" value="ECO:0007669"/>
    <property type="project" value="TreeGrafter"/>
</dbReference>
<evidence type="ECO:0000256" key="1">
    <source>
        <dbReference type="ARBA" id="ARBA00010122"/>
    </source>
</evidence>
<comment type="similarity">
    <text evidence="1">Belongs to the aspartokinase family.</text>
</comment>
<evidence type="ECO:0000313" key="3">
    <source>
        <dbReference type="EMBL" id="HEM67056.1"/>
    </source>
</evidence>
<keyword evidence="3" id="KW-0418">Kinase</keyword>
<comment type="caution">
    <text evidence="3">The sequence shown here is derived from an EMBL/GenBank/DDBJ whole genome shotgun (WGS) entry which is preliminary data.</text>
</comment>
<dbReference type="EMBL" id="DSEU01000040">
    <property type="protein sequence ID" value="HEM67056.1"/>
    <property type="molecule type" value="Genomic_DNA"/>
</dbReference>
<reference evidence="3" key="1">
    <citation type="journal article" date="2020" name="mSystems">
        <title>Genome- and Community-Level Interaction Insights into Carbon Utilization and Element Cycling Functions of Hydrothermarchaeota in Hydrothermal Sediment.</title>
        <authorList>
            <person name="Zhou Z."/>
            <person name="Liu Y."/>
            <person name="Xu W."/>
            <person name="Pan J."/>
            <person name="Luo Z.H."/>
            <person name="Li M."/>
        </authorList>
    </citation>
    <scope>NUCLEOTIDE SEQUENCE [LARGE SCALE GENOMIC DNA]</scope>
    <source>
        <strain evidence="3">SpSt-125</strain>
    </source>
</reference>
<dbReference type="GO" id="GO:0009090">
    <property type="term" value="P:homoserine biosynthetic process"/>
    <property type="evidence" value="ECO:0007669"/>
    <property type="project" value="TreeGrafter"/>
</dbReference>
<keyword evidence="3" id="KW-0808">Transferase</keyword>
<dbReference type="SUPFAM" id="SSF53633">
    <property type="entry name" value="Carbamate kinase-like"/>
    <property type="match status" value="1"/>
</dbReference>
<dbReference type="PANTHER" id="PTHR21499:SF70">
    <property type="entry name" value="ASPARTOKINASE"/>
    <property type="match status" value="1"/>
</dbReference>
<dbReference type="AlphaFoldDB" id="A0A7J2U2X6"/>
<dbReference type="Pfam" id="PF00696">
    <property type="entry name" value="AA_kinase"/>
    <property type="match status" value="1"/>
</dbReference>
<evidence type="ECO:0000259" key="2">
    <source>
        <dbReference type="Pfam" id="PF00696"/>
    </source>
</evidence>
<protein>
    <submittedName>
        <fullName evidence="3">Aspartate kinase</fullName>
    </submittedName>
</protein>